<protein>
    <recommendedName>
        <fullName evidence="1">Tf2-1-like SH3-like domain-containing protein</fullName>
    </recommendedName>
</protein>
<dbReference type="PANTHER" id="PTHR46148:SF57">
    <property type="entry name" value="OS12G0499874 PROTEIN"/>
    <property type="match status" value="1"/>
</dbReference>
<dbReference type="PANTHER" id="PTHR46148">
    <property type="entry name" value="CHROMO DOMAIN-CONTAINING PROTEIN"/>
    <property type="match status" value="1"/>
</dbReference>
<dbReference type="AlphaFoldDB" id="A0AAF0UGV2"/>
<reference evidence="2" key="1">
    <citation type="submission" date="2023-08" db="EMBL/GenBank/DDBJ databases">
        <title>A de novo genome assembly of Solanum verrucosum Schlechtendal, a Mexican diploid species geographically isolated from the other diploid A-genome species in potato relatives.</title>
        <authorList>
            <person name="Hosaka K."/>
        </authorList>
    </citation>
    <scope>NUCLEOTIDE SEQUENCE</scope>
    <source>
        <tissue evidence="2">Young leaves</tissue>
    </source>
</reference>
<dbReference type="EMBL" id="CP133620">
    <property type="protein sequence ID" value="WMV46030.1"/>
    <property type="molecule type" value="Genomic_DNA"/>
</dbReference>
<evidence type="ECO:0000313" key="2">
    <source>
        <dbReference type="EMBL" id="WMV46030.1"/>
    </source>
</evidence>
<evidence type="ECO:0000259" key="1">
    <source>
        <dbReference type="Pfam" id="PF24626"/>
    </source>
</evidence>
<sequence length="197" mass="22792">MPRFISGNGKGNWDDHLPLIEFAYNCYHSSNVVALCDDLYGRRCRSPKDVRRRDIEFDVDDWVYLKISHMNGAMRFGEKGKFSPHYVGPYHILRNIGKVSYELEFSSDLASIHTVFHVSLLKKCVGDPMSIVPLEGLGVEKNISYEEVPIEILGHQIRKLRNEQVASMKVIWRNQLVEGATWETEANMMSRYPHFFP</sequence>
<keyword evidence="3" id="KW-1185">Reference proteome</keyword>
<gene>
    <name evidence="2" type="ORF">MTR67_039415</name>
</gene>
<accession>A0AAF0UGV2</accession>
<feature type="domain" description="Tf2-1-like SH3-like" evidence="1">
    <location>
        <begin position="61"/>
        <end position="125"/>
    </location>
</feature>
<dbReference type="Pfam" id="PF24626">
    <property type="entry name" value="SH3_Tf2-1"/>
    <property type="match status" value="1"/>
</dbReference>
<organism evidence="2 3">
    <name type="scientific">Solanum verrucosum</name>
    <dbReference type="NCBI Taxonomy" id="315347"/>
    <lineage>
        <taxon>Eukaryota</taxon>
        <taxon>Viridiplantae</taxon>
        <taxon>Streptophyta</taxon>
        <taxon>Embryophyta</taxon>
        <taxon>Tracheophyta</taxon>
        <taxon>Spermatophyta</taxon>
        <taxon>Magnoliopsida</taxon>
        <taxon>eudicotyledons</taxon>
        <taxon>Gunneridae</taxon>
        <taxon>Pentapetalae</taxon>
        <taxon>asterids</taxon>
        <taxon>lamiids</taxon>
        <taxon>Solanales</taxon>
        <taxon>Solanaceae</taxon>
        <taxon>Solanoideae</taxon>
        <taxon>Solaneae</taxon>
        <taxon>Solanum</taxon>
    </lineage>
</organism>
<evidence type="ECO:0000313" key="3">
    <source>
        <dbReference type="Proteomes" id="UP001234989"/>
    </source>
</evidence>
<name>A0AAF0UGV2_SOLVR</name>
<dbReference type="InterPro" id="IPR056924">
    <property type="entry name" value="SH3_Tf2-1"/>
</dbReference>
<proteinExistence type="predicted"/>
<dbReference type="Proteomes" id="UP001234989">
    <property type="component" value="Chromosome 9"/>
</dbReference>